<proteinExistence type="predicted"/>
<gene>
    <name evidence="1" type="ORF">A3B40_05400</name>
</gene>
<dbReference type="EMBL" id="MGAI01000026">
    <property type="protein sequence ID" value="OGK44590.1"/>
    <property type="molecule type" value="Genomic_DNA"/>
</dbReference>
<sequence>MFRTYYVHASYSYSPLGVFHYIKAVKDLILARIVNAINITFHFPIELAFPSSINTKRGIVYINWVEFWAKKLKVVVVWENISLLKKTDWSLLEQSTWEYIPKRINLCLDTGHLILGEKNPRKRILEIIKKYGRRIKHLHLHENDLKRDLHLPPGKILKPLFNLLIKGRTWIIEPIS</sequence>
<dbReference type="Gene3D" id="3.20.20.150">
    <property type="entry name" value="Divalent-metal-dependent TIM barrel enzymes"/>
    <property type="match status" value="1"/>
</dbReference>
<organism evidence="1 2">
    <name type="scientific">Candidatus Roizmanbacteria bacterium RIFCSPLOWO2_01_FULL_37_16</name>
    <dbReference type="NCBI Taxonomy" id="1802058"/>
    <lineage>
        <taxon>Bacteria</taxon>
        <taxon>Candidatus Roizmaniibacteriota</taxon>
    </lineage>
</organism>
<accession>A0A1F7IMR0</accession>
<evidence type="ECO:0008006" key="3">
    <source>
        <dbReference type="Google" id="ProtNLM"/>
    </source>
</evidence>
<evidence type="ECO:0000313" key="1">
    <source>
        <dbReference type="EMBL" id="OGK44590.1"/>
    </source>
</evidence>
<name>A0A1F7IMR0_9BACT</name>
<comment type="caution">
    <text evidence="1">The sequence shown here is derived from an EMBL/GenBank/DDBJ whole genome shotgun (WGS) entry which is preliminary data.</text>
</comment>
<protein>
    <recommendedName>
        <fullName evidence="3">Xylose isomerase-like TIM barrel domain-containing protein</fullName>
    </recommendedName>
</protein>
<dbReference type="Proteomes" id="UP000178040">
    <property type="component" value="Unassembled WGS sequence"/>
</dbReference>
<dbReference type="AlphaFoldDB" id="A0A1F7IMR0"/>
<dbReference type="InterPro" id="IPR036237">
    <property type="entry name" value="Xyl_isomerase-like_sf"/>
</dbReference>
<evidence type="ECO:0000313" key="2">
    <source>
        <dbReference type="Proteomes" id="UP000178040"/>
    </source>
</evidence>
<dbReference type="SUPFAM" id="SSF51658">
    <property type="entry name" value="Xylose isomerase-like"/>
    <property type="match status" value="1"/>
</dbReference>
<reference evidence="1 2" key="1">
    <citation type="journal article" date="2016" name="Nat. Commun.">
        <title>Thousands of microbial genomes shed light on interconnected biogeochemical processes in an aquifer system.</title>
        <authorList>
            <person name="Anantharaman K."/>
            <person name="Brown C.T."/>
            <person name="Hug L.A."/>
            <person name="Sharon I."/>
            <person name="Castelle C.J."/>
            <person name="Probst A.J."/>
            <person name="Thomas B.C."/>
            <person name="Singh A."/>
            <person name="Wilkins M.J."/>
            <person name="Karaoz U."/>
            <person name="Brodie E.L."/>
            <person name="Williams K.H."/>
            <person name="Hubbard S.S."/>
            <person name="Banfield J.F."/>
        </authorList>
    </citation>
    <scope>NUCLEOTIDE SEQUENCE [LARGE SCALE GENOMIC DNA]</scope>
</reference>